<dbReference type="CDD" id="cd07029">
    <property type="entry name" value="RNAP_I_III_AC19"/>
    <property type="match status" value="1"/>
</dbReference>
<dbReference type="GO" id="GO:0006362">
    <property type="term" value="P:transcription elongation by RNA polymerase I"/>
    <property type="evidence" value="ECO:0007669"/>
    <property type="project" value="TreeGrafter"/>
</dbReference>
<sequence>MEKQKCVISFDNNDPSSGSFLFDGETHTIGNALRQTIVSNPDVEFCAYSVPHPAETKIKIRIQCEEGKNIIEALGRGLDNFSQWCQNVEDAFDLSAAQFA</sequence>
<dbReference type="InterPro" id="IPR033898">
    <property type="entry name" value="RNAP_AC19"/>
</dbReference>
<evidence type="ECO:0000256" key="5">
    <source>
        <dbReference type="ARBA" id="ARBA00025751"/>
    </source>
</evidence>
<dbReference type="Proteomes" id="UP000179807">
    <property type="component" value="Unassembled WGS sequence"/>
</dbReference>
<dbReference type="InterPro" id="IPR009025">
    <property type="entry name" value="RBP11-like_dimer"/>
</dbReference>
<dbReference type="VEuPathDB" id="TrichDB:TRFO_21302"/>
<dbReference type="InterPro" id="IPR036603">
    <property type="entry name" value="RBP11-like"/>
</dbReference>
<dbReference type="GeneID" id="94836585"/>
<organism evidence="7 8">
    <name type="scientific">Tritrichomonas foetus</name>
    <dbReference type="NCBI Taxonomy" id="1144522"/>
    <lineage>
        <taxon>Eukaryota</taxon>
        <taxon>Metamonada</taxon>
        <taxon>Parabasalia</taxon>
        <taxon>Tritrichomonadida</taxon>
        <taxon>Tritrichomonadidae</taxon>
        <taxon>Tritrichomonas</taxon>
    </lineage>
</organism>
<comment type="subcellular location">
    <subcellularLocation>
        <location evidence="1">Nucleus</location>
    </subcellularLocation>
</comment>
<dbReference type="RefSeq" id="XP_068362824.1">
    <property type="nucleotide sequence ID" value="XM_068501881.1"/>
</dbReference>
<keyword evidence="8" id="KW-1185">Reference proteome</keyword>
<dbReference type="EMBL" id="MLAK01000632">
    <property type="protein sequence ID" value="OHT09688.1"/>
    <property type="molecule type" value="Genomic_DNA"/>
</dbReference>
<gene>
    <name evidence="7" type="ORF">TRFO_21302</name>
</gene>
<keyword evidence="4" id="KW-0539">Nucleus</keyword>
<dbReference type="AlphaFoldDB" id="A0A1J4KFI4"/>
<dbReference type="InterPro" id="IPR008193">
    <property type="entry name" value="RNA_pol_Rpb11_13-16kDa_CS"/>
</dbReference>
<dbReference type="InterPro" id="IPR022905">
    <property type="entry name" value="Rpo11-like"/>
</dbReference>
<dbReference type="Gene3D" id="3.30.1360.10">
    <property type="entry name" value="RNA polymerase, RBP11-like subunit"/>
    <property type="match status" value="1"/>
</dbReference>
<dbReference type="HAMAP" id="MF_00261">
    <property type="entry name" value="RNApol_arch_Rpo11"/>
    <property type="match status" value="1"/>
</dbReference>
<dbReference type="Pfam" id="PF13656">
    <property type="entry name" value="RNA_pol_L_2"/>
    <property type="match status" value="1"/>
</dbReference>
<feature type="domain" description="DNA-directed RNA polymerase RBP11-like dimerisation" evidence="6">
    <location>
        <begin position="19"/>
        <end position="90"/>
    </location>
</feature>
<evidence type="ECO:0000259" key="6">
    <source>
        <dbReference type="Pfam" id="PF13656"/>
    </source>
</evidence>
<dbReference type="GO" id="GO:0046983">
    <property type="term" value="F:protein dimerization activity"/>
    <property type="evidence" value="ECO:0007669"/>
    <property type="project" value="InterPro"/>
</dbReference>
<protein>
    <submittedName>
        <fullName evidence="7">RNA polymerase Rpb3/Rpb11 dimerization domain containing protein</fullName>
    </submittedName>
</protein>
<reference evidence="7" key="1">
    <citation type="submission" date="2016-10" db="EMBL/GenBank/DDBJ databases">
        <authorList>
            <person name="Benchimol M."/>
            <person name="Almeida L.G."/>
            <person name="Vasconcelos A.T."/>
            <person name="Perreira-Neves A."/>
            <person name="Rosa I.A."/>
            <person name="Tasca T."/>
            <person name="Bogo M.R."/>
            <person name="de Souza W."/>
        </authorList>
    </citation>
    <scope>NUCLEOTIDE SEQUENCE [LARGE SCALE GENOMIC DNA]</scope>
    <source>
        <strain evidence="7">K</strain>
    </source>
</reference>
<keyword evidence="3" id="KW-0804">Transcription</keyword>
<dbReference type="GO" id="GO:0005736">
    <property type="term" value="C:RNA polymerase I complex"/>
    <property type="evidence" value="ECO:0007669"/>
    <property type="project" value="TreeGrafter"/>
</dbReference>
<proteinExistence type="inferred from homology"/>
<evidence type="ECO:0000256" key="4">
    <source>
        <dbReference type="ARBA" id="ARBA00023242"/>
    </source>
</evidence>
<dbReference type="PROSITE" id="PS01154">
    <property type="entry name" value="RNA_POL_L_13KD"/>
    <property type="match status" value="1"/>
</dbReference>
<dbReference type="PANTHER" id="PTHR13946:SF28">
    <property type="entry name" value="DNA-DIRECTED RNA POLYMERASES I AND III SUBUNIT RPAC2"/>
    <property type="match status" value="1"/>
</dbReference>
<dbReference type="GO" id="GO:0003899">
    <property type="term" value="F:DNA-directed RNA polymerase activity"/>
    <property type="evidence" value="ECO:0007669"/>
    <property type="project" value="InterPro"/>
</dbReference>
<evidence type="ECO:0000256" key="3">
    <source>
        <dbReference type="ARBA" id="ARBA00023163"/>
    </source>
</evidence>
<keyword evidence="2" id="KW-0240">DNA-directed RNA polymerase</keyword>
<accession>A0A1J4KFI4</accession>
<evidence type="ECO:0000313" key="7">
    <source>
        <dbReference type="EMBL" id="OHT09688.1"/>
    </source>
</evidence>
<comment type="caution">
    <text evidence="7">The sequence shown here is derived from an EMBL/GenBank/DDBJ whole genome shotgun (WGS) entry which is preliminary data.</text>
</comment>
<dbReference type="GO" id="GO:0003677">
    <property type="term" value="F:DNA binding"/>
    <property type="evidence" value="ECO:0007669"/>
    <property type="project" value="InterPro"/>
</dbReference>
<dbReference type="GO" id="GO:0005666">
    <property type="term" value="C:RNA polymerase III complex"/>
    <property type="evidence" value="ECO:0007669"/>
    <property type="project" value="TreeGrafter"/>
</dbReference>
<name>A0A1J4KFI4_9EUKA</name>
<dbReference type="PANTHER" id="PTHR13946">
    <property type="entry name" value="DNA-DIRECTED RNA POLYMERASE I,II,III"/>
    <property type="match status" value="1"/>
</dbReference>
<evidence type="ECO:0000256" key="2">
    <source>
        <dbReference type="ARBA" id="ARBA00022478"/>
    </source>
</evidence>
<dbReference type="OrthoDB" id="510325at2759"/>
<dbReference type="GO" id="GO:0006383">
    <property type="term" value="P:transcription by RNA polymerase III"/>
    <property type="evidence" value="ECO:0007669"/>
    <property type="project" value="TreeGrafter"/>
</dbReference>
<comment type="similarity">
    <text evidence="5">Belongs to the archaeal Rpo11/eukaryotic RPB11/RPC19 RNA polymerase subunit family.</text>
</comment>
<evidence type="ECO:0000256" key="1">
    <source>
        <dbReference type="ARBA" id="ARBA00004123"/>
    </source>
</evidence>
<dbReference type="SUPFAM" id="SSF55257">
    <property type="entry name" value="RBP11-like subunits of RNA polymerase"/>
    <property type="match status" value="1"/>
</dbReference>
<evidence type="ECO:0000313" key="8">
    <source>
        <dbReference type="Proteomes" id="UP000179807"/>
    </source>
</evidence>